<keyword evidence="3" id="KW-0687">Ribonucleoprotein</keyword>
<evidence type="ECO:0000259" key="5">
    <source>
        <dbReference type="Pfam" id="PF01246"/>
    </source>
</evidence>
<evidence type="ECO:0000256" key="3">
    <source>
        <dbReference type="ARBA" id="ARBA00023274"/>
    </source>
</evidence>
<protein>
    <submittedName>
        <fullName evidence="6">60S ribosomal protein L24</fullName>
    </submittedName>
</protein>
<feature type="compositionally biased region" description="Basic residues" evidence="4">
    <location>
        <begin position="114"/>
        <end position="125"/>
    </location>
</feature>
<dbReference type="InterPro" id="IPR056366">
    <property type="entry name" value="Ribosomal_eL24"/>
</dbReference>
<dbReference type="Pfam" id="PF01246">
    <property type="entry name" value="Ribosomal_L24e"/>
    <property type="match status" value="1"/>
</dbReference>
<dbReference type="AlphaFoldDB" id="A0A9W8B237"/>
<evidence type="ECO:0000313" key="6">
    <source>
        <dbReference type="EMBL" id="KAJ1972116.1"/>
    </source>
</evidence>
<dbReference type="GO" id="GO:0003729">
    <property type="term" value="F:mRNA binding"/>
    <property type="evidence" value="ECO:0007669"/>
    <property type="project" value="TreeGrafter"/>
</dbReference>
<dbReference type="GO" id="GO:0002181">
    <property type="term" value="P:cytoplasmic translation"/>
    <property type="evidence" value="ECO:0007669"/>
    <property type="project" value="TreeGrafter"/>
</dbReference>
<dbReference type="GO" id="GO:0022625">
    <property type="term" value="C:cytosolic large ribosomal subunit"/>
    <property type="evidence" value="ECO:0007669"/>
    <property type="project" value="TreeGrafter"/>
</dbReference>
<feature type="compositionally biased region" description="Basic and acidic residues" evidence="4">
    <location>
        <begin position="90"/>
        <end position="113"/>
    </location>
</feature>
<comment type="similarity">
    <text evidence="1">Belongs to the eukaryotic ribosomal protein eL24 family.</text>
</comment>
<accession>A0A9W8B237</accession>
<dbReference type="SUPFAM" id="SSF57716">
    <property type="entry name" value="Glucocorticoid receptor-like (DNA-binding domain)"/>
    <property type="match status" value="1"/>
</dbReference>
<dbReference type="Gene3D" id="6.10.250.1270">
    <property type="match status" value="1"/>
</dbReference>
<evidence type="ECO:0000313" key="7">
    <source>
        <dbReference type="Proteomes" id="UP001151582"/>
    </source>
</evidence>
<gene>
    <name evidence="6" type="primary">RPL24</name>
    <name evidence="6" type="ORF">H4R34_005519</name>
</gene>
<evidence type="ECO:0000256" key="4">
    <source>
        <dbReference type="SAM" id="MobiDB-lite"/>
    </source>
</evidence>
<dbReference type="CDD" id="cd00472">
    <property type="entry name" value="Ribosomal_L24e_L24"/>
    <property type="match status" value="1"/>
</dbReference>
<feature type="compositionally biased region" description="Basic residues" evidence="4">
    <location>
        <begin position="69"/>
        <end position="80"/>
    </location>
</feature>
<proteinExistence type="inferred from homology"/>
<dbReference type="PROSITE" id="PS01073">
    <property type="entry name" value="RIBOSOMAL_L24E"/>
    <property type="match status" value="1"/>
</dbReference>
<keyword evidence="7" id="KW-1185">Reference proteome</keyword>
<evidence type="ECO:0000256" key="1">
    <source>
        <dbReference type="ARBA" id="ARBA00005647"/>
    </source>
</evidence>
<dbReference type="InterPro" id="IPR023442">
    <property type="entry name" value="Ribosomal_eL24_CS"/>
</dbReference>
<dbReference type="EMBL" id="JANBQB010001149">
    <property type="protein sequence ID" value="KAJ1972116.1"/>
    <property type="molecule type" value="Genomic_DNA"/>
</dbReference>
<sequence length="125" mass="14669">MKLEICSFSSKKIYPGHGRLFIRSDGRLFRFIDYKSAALFSQRKNPRKVAWTVMFRRMHRKGTMEEVKKKKTRRTVKHQRGIVGASFDDIQSKRNQKPEVRAAARQEAIEKAKQTKKNKKSTKAN</sequence>
<feature type="region of interest" description="Disordered" evidence="4">
    <location>
        <begin position="62"/>
        <end position="125"/>
    </location>
</feature>
<comment type="caution">
    <text evidence="6">The sequence shown here is derived from an EMBL/GenBank/DDBJ whole genome shotgun (WGS) entry which is preliminary data.</text>
</comment>
<keyword evidence="2 6" id="KW-0689">Ribosomal protein</keyword>
<name>A0A9W8B237_9FUNG</name>
<dbReference type="Gene3D" id="2.30.170.20">
    <property type="entry name" value="Ribosomal protein L24e"/>
    <property type="match status" value="1"/>
</dbReference>
<dbReference type="InterPro" id="IPR038630">
    <property type="entry name" value="L24e/L24_sf"/>
</dbReference>
<dbReference type="GO" id="GO:0003735">
    <property type="term" value="F:structural constituent of ribosome"/>
    <property type="evidence" value="ECO:0007669"/>
    <property type="project" value="InterPro"/>
</dbReference>
<feature type="domain" description="Large ribosomal subunit protein eL24-related N-terminal" evidence="5">
    <location>
        <begin position="1"/>
        <end position="65"/>
    </location>
</feature>
<reference evidence="6" key="1">
    <citation type="submission" date="2022-07" db="EMBL/GenBank/DDBJ databases">
        <title>Phylogenomic reconstructions and comparative analyses of Kickxellomycotina fungi.</title>
        <authorList>
            <person name="Reynolds N.K."/>
            <person name="Stajich J.E."/>
            <person name="Barry K."/>
            <person name="Grigoriev I.V."/>
            <person name="Crous P."/>
            <person name="Smith M.E."/>
        </authorList>
    </citation>
    <scope>NUCLEOTIDE SEQUENCE</scope>
    <source>
        <strain evidence="6">RSA 567</strain>
    </source>
</reference>
<dbReference type="PANTHER" id="PTHR10792:SF1">
    <property type="entry name" value="RIBOSOMAL PROTEIN L24"/>
    <property type="match status" value="1"/>
</dbReference>
<dbReference type="InterPro" id="IPR000988">
    <property type="entry name" value="Ribosomal_eL24-rel_N"/>
</dbReference>
<dbReference type="FunFam" id="2.30.170.20:FF:000002">
    <property type="entry name" value="60S ribosomal protein L24"/>
    <property type="match status" value="1"/>
</dbReference>
<organism evidence="6 7">
    <name type="scientific">Dimargaris verticillata</name>
    <dbReference type="NCBI Taxonomy" id="2761393"/>
    <lineage>
        <taxon>Eukaryota</taxon>
        <taxon>Fungi</taxon>
        <taxon>Fungi incertae sedis</taxon>
        <taxon>Zoopagomycota</taxon>
        <taxon>Kickxellomycotina</taxon>
        <taxon>Dimargaritomycetes</taxon>
        <taxon>Dimargaritales</taxon>
        <taxon>Dimargaritaceae</taxon>
        <taxon>Dimargaris</taxon>
    </lineage>
</organism>
<dbReference type="PANTHER" id="PTHR10792">
    <property type="entry name" value="60S RIBOSOMAL PROTEIN L24"/>
    <property type="match status" value="1"/>
</dbReference>
<dbReference type="OrthoDB" id="1727108at2759"/>
<dbReference type="Proteomes" id="UP001151582">
    <property type="component" value="Unassembled WGS sequence"/>
</dbReference>
<evidence type="ECO:0000256" key="2">
    <source>
        <dbReference type="ARBA" id="ARBA00022980"/>
    </source>
</evidence>
<feature type="non-terminal residue" evidence="6">
    <location>
        <position position="125"/>
    </location>
</feature>